<organism evidence="3 4">
    <name type="scientific">Dillenia turbinata</name>
    <dbReference type="NCBI Taxonomy" id="194707"/>
    <lineage>
        <taxon>Eukaryota</taxon>
        <taxon>Viridiplantae</taxon>
        <taxon>Streptophyta</taxon>
        <taxon>Embryophyta</taxon>
        <taxon>Tracheophyta</taxon>
        <taxon>Spermatophyta</taxon>
        <taxon>Magnoliopsida</taxon>
        <taxon>eudicotyledons</taxon>
        <taxon>Gunneridae</taxon>
        <taxon>Pentapetalae</taxon>
        <taxon>Dilleniales</taxon>
        <taxon>Dilleniaceae</taxon>
        <taxon>Dillenia</taxon>
    </lineage>
</organism>
<keyword evidence="4" id="KW-1185">Reference proteome</keyword>
<accession>A0AAN8ZLK0</accession>
<evidence type="ECO:0000313" key="3">
    <source>
        <dbReference type="EMBL" id="KAK6938505.1"/>
    </source>
</evidence>
<evidence type="ECO:0000256" key="1">
    <source>
        <dbReference type="SAM" id="Phobius"/>
    </source>
</evidence>
<name>A0AAN8ZLK0_9MAGN</name>
<dbReference type="GO" id="GO:0004523">
    <property type="term" value="F:RNA-DNA hybrid ribonuclease activity"/>
    <property type="evidence" value="ECO:0007669"/>
    <property type="project" value="InterPro"/>
</dbReference>
<protein>
    <submittedName>
        <fullName evidence="3">Ribonuclease H domain</fullName>
    </submittedName>
</protein>
<reference evidence="3 4" key="1">
    <citation type="submission" date="2023-12" db="EMBL/GenBank/DDBJ databases">
        <title>A high-quality genome assembly for Dillenia turbinata (Dilleniales).</title>
        <authorList>
            <person name="Chanderbali A."/>
        </authorList>
    </citation>
    <scope>NUCLEOTIDE SEQUENCE [LARGE SCALE GENOMIC DNA]</scope>
    <source>
        <strain evidence="3">LSX21</strain>
        <tissue evidence="3">Leaf</tissue>
    </source>
</reference>
<sequence length="91" mass="10149">MYTYILVVNYLIDIGLDLIMATYWLLIRWLGEWVQGFGANIGATNEEMAELGALREGLRMAVDKRLGEVAIEIASLTIVNAVNRDVGLNHP</sequence>
<dbReference type="Proteomes" id="UP001370490">
    <property type="component" value="Unassembled WGS sequence"/>
</dbReference>
<evidence type="ECO:0000313" key="4">
    <source>
        <dbReference type="Proteomes" id="UP001370490"/>
    </source>
</evidence>
<keyword evidence="1" id="KW-0812">Transmembrane</keyword>
<proteinExistence type="predicted"/>
<dbReference type="Pfam" id="PF13456">
    <property type="entry name" value="RVT_3"/>
    <property type="match status" value="1"/>
</dbReference>
<dbReference type="GO" id="GO:0003676">
    <property type="term" value="F:nucleic acid binding"/>
    <property type="evidence" value="ECO:0007669"/>
    <property type="project" value="InterPro"/>
</dbReference>
<feature type="domain" description="RNase H type-1" evidence="2">
    <location>
        <begin position="24"/>
        <end position="85"/>
    </location>
</feature>
<comment type="caution">
    <text evidence="3">The sequence shown here is derived from an EMBL/GenBank/DDBJ whole genome shotgun (WGS) entry which is preliminary data.</text>
</comment>
<feature type="transmembrane region" description="Helical" evidence="1">
    <location>
        <begin position="6"/>
        <end position="26"/>
    </location>
</feature>
<evidence type="ECO:0000259" key="2">
    <source>
        <dbReference type="Pfam" id="PF13456"/>
    </source>
</evidence>
<dbReference type="EMBL" id="JBAMMX010000006">
    <property type="protein sequence ID" value="KAK6938505.1"/>
    <property type="molecule type" value="Genomic_DNA"/>
</dbReference>
<keyword evidence="1" id="KW-0472">Membrane</keyword>
<gene>
    <name evidence="3" type="ORF">RJ641_032013</name>
</gene>
<keyword evidence="1" id="KW-1133">Transmembrane helix</keyword>
<dbReference type="AlphaFoldDB" id="A0AAN8ZLK0"/>
<dbReference type="InterPro" id="IPR002156">
    <property type="entry name" value="RNaseH_domain"/>
</dbReference>